<evidence type="ECO:0000256" key="7">
    <source>
        <dbReference type="ARBA" id="ARBA00023224"/>
    </source>
</evidence>
<evidence type="ECO:0000313" key="11">
    <source>
        <dbReference type="EMBL" id="KAK2164663.1"/>
    </source>
</evidence>
<dbReference type="SUPFAM" id="SSF81321">
    <property type="entry name" value="Family A G protein-coupled receptor-like"/>
    <property type="match status" value="1"/>
</dbReference>
<keyword evidence="4 8" id="KW-0297">G-protein coupled receptor</keyword>
<dbReference type="Gene3D" id="1.20.1070.10">
    <property type="entry name" value="Rhodopsin 7-helix transmembrane proteins"/>
    <property type="match status" value="1"/>
</dbReference>
<keyword evidence="2 8" id="KW-0812">Transmembrane</keyword>
<organism evidence="11 12">
    <name type="scientific">Ridgeia piscesae</name>
    <name type="common">Tubeworm</name>
    <dbReference type="NCBI Taxonomy" id="27915"/>
    <lineage>
        <taxon>Eukaryota</taxon>
        <taxon>Metazoa</taxon>
        <taxon>Spiralia</taxon>
        <taxon>Lophotrochozoa</taxon>
        <taxon>Annelida</taxon>
        <taxon>Polychaeta</taxon>
        <taxon>Sedentaria</taxon>
        <taxon>Canalipalpata</taxon>
        <taxon>Sabellida</taxon>
        <taxon>Siboglinidae</taxon>
        <taxon>Ridgeia</taxon>
    </lineage>
</organism>
<keyword evidence="5 9" id="KW-0472">Membrane</keyword>
<keyword evidence="12" id="KW-1185">Reference proteome</keyword>
<protein>
    <recommendedName>
        <fullName evidence="10">G-protein coupled receptors family 1 profile domain-containing protein</fullName>
    </recommendedName>
</protein>
<evidence type="ECO:0000256" key="2">
    <source>
        <dbReference type="ARBA" id="ARBA00022692"/>
    </source>
</evidence>
<keyword evidence="7 8" id="KW-0807">Transducer</keyword>
<dbReference type="AlphaFoldDB" id="A0AAD9NDK6"/>
<name>A0AAD9NDK6_RIDPI</name>
<evidence type="ECO:0000256" key="6">
    <source>
        <dbReference type="ARBA" id="ARBA00023170"/>
    </source>
</evidence>
<evidence type="ECO:0000256" key="3">
    <source>
        <dbReference type="ARBA" id="ARBA00022989"/>
    </source>
</evidence>
<keyword evidence="3 9" id="KW-1133">Transmembrane helix</keyword>
<evidence type="ECO:0000256" key="9">
    <source>
        <dbReference type="SAM" id="Phobius"/>
    </source>
</evidence>
<proteinExistence type="inferred from homology"/>
<dbReference type="GO" id="GO:0005886">
    <property type="term" value="C:plasma membrane"/>
    <property type="evidence" value="ECO:0007669"/>
    <property type="project" value="TreeGrafter"/>
</dbReference>
<feature type="transmembrane region" description="Helical" evidence="9">
    <location>
        <begin position="92"/>
        <end position="111"/>
    </location>
</feature>
<gene>
    <name evidence="11" type="ORF">NP493_1402g01011</name>
</gene>
<dbReference type="EMBL" id="JAODUO010001403">
    <property type="protein sequence ID" value="KAK2164663.1"/>
    <property type="molecule type" value="Genomic_DNA"/>
</dbReference>
<dbReference type="PANTHER" id="PTHR24243:SF230">
    <property type="entry name" value="G-PROTEIN COUPLED RECEPTORS FAMILY 1 PROFILE DOMAIN-CONTAINING PROTEIN"/>
    <property type="match status" value="1"/>
</dbReference>
<dbReference type="PROSITE" id="PS50262">
    <property type="entry name" value="G_PROTEIN_RECEP_F1_2"/>
    <property type="match status" value="1"/>
</dbReference>
<evidence type="ECO:0000256" key="8">
    <source>
        <dbReference type="RuleBase" id="RU000688"/>
    </source>
</evidence>
<evidence type="ECO:0000256" key="4">
    <source>
        <dbReference type="ARBA" id="ARBA00023040"/>
    </source>
</evidence>
<dbReference type="Proteomes" id="UP001209878">
    <property type="component" value="Unassembled WGS sequence"/>
</dbReference>
<evidence type="ECO:0000256" key="1">
    <source>
        <dbReference type="ARBA" id="ARBA00004141"/>
    </source>
</evidence>
<comment type="similarity">
    <text evidence="8">Belongs to the G-protein coupled receptor 1 family.</text>
</comment>
<dbReference type="InterPro" id="IPR017452">
    <property type="entry name" value="GPCR_Rhodpsn_7TM"/>
</dbReference>
<dbReference type="Pfam" id="PF00001">
    <property type="entry name" value="7tm_1"/>
    <property type="match status" value="1"/>
</dbReference>
<accession>A0AAD9NDK6</accession>
<feature type="transmembrane region" description="Helical" evidence="9">
    <location>
        <begin position="252"/>
        <end position="273"/>
    </location>
</feature>
<evidence type="ECO:0000256" key="5">
    <source>
        <dbReference type="ARBA" id="ARBA00023136"/>
    </source>
</evidence>
<sequence length="411" mass="45682">MATDCQNEHLIRLLMSYFSSNDSAWNSRLCTNGSTLTPSPVLYLDSAVFPPDGGKDFYAFATPVIIIVGLIGNLISLRVFLSPTVCKLSASLYLAALSVSDSLVLVSYVWLDWLNNGLPRWPPAHHRLAWINAPGVCRSFLYAAYTFRFASVWLVVAFTVERYIAVCRPLQRRAICTRTIARRTIVAVAATATLISLYKPVISGLYNVSSTSSANPRLRYDSGGDGGVELTAPAKVCTRDPHLGGIVFLLELVYGLAITAVPLVVITVFNCLITHKLVTRDKVSGHVTLVQQESRLRLEFTLTLLAVSTCFVCLNIPYFVVWCEQFVQSVHPQSPVDAMRISNRLFVTRTIFNINYGINFFLYCLTGSYYRSAISRVFLRRGSSNAAKLLMLRQHSTSTSLVSQNKELSYM</sequence>
<keyword evidence="6 8" id="KW-0675">Receptor</keyword>
<evidence type="ECO:0000313" key="12">
    <source>
        <dbReference type="Proteomes" id="UP001209878"/>
    </source>
</evidence>
<feature type="transmembrane region" description="Helical" evidence="9">
    <location>
        <begin position="180"/>
        <end position="198"/>
    </location>
</feature>
<reference evidence="11" key="1">
    <citation type="journal article" date="2023" name="Mol. Biol. Evol.">
        <title>Third-Generation Sequencing Reveals the Adaptive Role of the Epigenome in Three Deep-Sea Polychaetes.</title>
        <authorList>
            <person name="Perez M."/>
            <person name="Aroh O."/>
            <person name="Sun Y."/>
            <person name="Lan Y."/>
            <person name="Juniper S.K."/>
            <person name="Young C.R."/>
            <person name="Angers B."/>
            <person name="Qian P.Y."/>
        </authorList>
    </citation>
    <scope>NUCLEOTIDE SEQUENCE</scope>
    <source>
        <strain evidence="11">R07B-5</strain>
    </source>
</reference>
<dbReference type="InterPro" id="IPR000276">
    <property type="entry name" value="GPCR_Rhodpsn"/>
</dbReference>
<feature type="transmembrane region" description="Helical" evidence="9">
    <location>
        <begin position="300"/>
        <end position="322"/>
    </location>
</feature>
<dbReference type="PANTHER" id="PTHR24243">
    <property type="entry name" value="G-PROTEIN COUPLED RECEPTOR"/>
    <property type="match status" value="1"/>
</dbReference>
<evidence type="ECO:0000259" key="10">
    <source>
        <dbReference type="PROSITE" id="PS50262"/>
    </source>
</evidence>
<dbReference type="GO" id="GO:0004930">
    <property type="term" value="F:G protein-coupled receptor activity"/>
    <property type="evidence" value="ECO:0007669"/>
    <property type="project" value="UniProtKB-KW"/>
</dbReference>
<feature type="transmembrane region" description="Helical" evidence="9">
    <location>
        <begin position="140"/>
        <end position="160"/>
    </location>
</feature>
<feature type="domain" description="G-protein coupled receptors family 1 profile" evidence="10">
    <location>
        <begin position="72"/>
        <end position="363"/>
    </location>
</feature>
<dbReference type="PROSITE" id="PS00237">
    <property type="entry name" value="G_PROTEIN_RECEP_F1_1"/>
    <property type="match status" value="1"/>
</dbReference>
<comment type="subcellular location">
    <subcellularLocation>
        <location evidence="1">Membrane</location>
        <topology evidence="1">Multi-pass membrane protein</topology>
    </subcellularLocation>
</comment>
<feature type="transmembrane region" description="Helical" evidence="9">
    <location>
        <begin position="57"/>
        <end position="80"/>
    </location>
</feature>
<dbReference type="PRINTS" id="PR00237">
    <property type="entry name" value="GPCRRHODOPSN"/>
</dbReference>
<dbReference type="CDD" id="cd14978">
    <property type="entry name" value="7tmA_FMRFamide_R-like"/>
    <property type="match status" value="1"/>
</dbReference>
<comment type="caution">
    <text evidence="11">The sequence shown here is derived from an EMBL/GenBank/DDBJ whole genome shotgun (WGS) entry which is preliminary data.</text>
</comment>